<dbReference type="InterPro" id="IPR036059">
    <property type="entry name" value="TldD/PmbA_sf"/>
</dbReference>
<dbReference type="RefSeq" id="WP_015238708.1">
    <property type="nucleotide sequence ID" value="NC_020283.1"/>
</dbReference>
<dbReference type="InterPro" id="IPR002510">
    <property type="entry name" value="Metalloprtase-TldD/E_N"/>
</dbReference>
<dbReference type="eggNOG" id="COG0312">
    <property type="taxonomic scope" value="Bacteria"/>
</dbReference>
<organism evidence="5 6">
    <name type="scientific">Candidatus Kinetoplastidibacterium crithidiae TCC036E</name>
    <dbReference type="NCBI Taxonomy" id="1208918"/>
    <lineage>
        <taxon>Bacteria</taxon>
        <taxon>Pseudomonadati</taxon>
        <taxon>Pseudomonadota</taxon>
        <taxon>Betaproteobacteria</taxon>
        <taxon>Candidatus Kinetoplastidibacterium</taxon>
    </lineage>
</organism>
<dbReference type="PANTHER" id="PTHR43421:SF1">
    <property type="entry name" value="METALLOPROTEASE PMBA"/>
    <property type="match status" value="1"/>
</dbReference>
<feature type="domain" description="Metalloprotease TldD/E C-terminal" evidence="3">
    <location>
        <begin position="241"/>
        <end position="453"/>
    </location>
</feature>
<gene>
    <name evidence="5" type="ORF">CDEE_0041</name>
</gene>
<evidence type="ECO:0000259" key="3">
    <source>
        <dbReference type="Pfam" id="PF19289"/>
    </source>
</evidence>
<dbReference type="InterPro" id="IPR047657">
    <property type="entry name" value="PmbA"/>
</dbReference>
<dbReference type="GO" id="GO:0006508">
    <property type="term" value="P:proteolysis"/>
    <property type="evidence" value="ECO:0007669"/>
    <property type="project" value="InterPro"/>
</dbReference>
<dbReference type="AlphaFoldDB" id="M1M728"/>
<dbReference type="PATRIC" id="fig|1208918.3.peg.590"/>
<dbReference type="Pfam" id="PF01523">
    <property type="entry name" value="PmbA_TldD_1st"/>
    <property type="match status" value="1"/>
</dbReference>
<dbReference type="InterPro" id="IPR045569">
    <property type="entry name" value="Metalloprtase-TldD/E_C"/>
</dbReference>
<dbReference type="PANTHER" id="PTHR43421">
    <property type="entry name" value="METALLOPROTEASE PMBA"/>
    <property type="match status" value="1"/>
</dbReference>
<feature type="domain" description="Metalloprotease TldD/E central" evidence="4">
    <location>
        <begin position="127"/>
        <end position="233"/>
    </location>
</feature>
<dbReference type="HOGENOM" id="CLU_026425_0_0_4"/>
<proteinExistence type="inferred from homology"/>
<protein>
    <submittedName>
        <fullName evidence="5">PmbA protein</fullName>
    </submittedName>
</protein>
<dbReference type="Gene3D" id="3.30.2290.10">
    <property type="entry name" value="PmbA/TldD superfamily"/>
    <property type="match status" value="1"/>
</dbReference>
<reference evidence="5 6" key="1">
    <citation type="journal article" date="2013" name="Genome Biol. Evol.">
        <title>Genome evolution and phylogenomic analysis of candidatus kinetoplastibacterium, the betaproteobacterial endosymbionts of strigomonas and angomonas.</title>
        <authorList>
            <person name="Alves J.M."/>
            <person name="Serrano M.G."/>
            <person name="Maia da Silva F."/>
            <person name="Voegtly L.J."/>
            <person name="Matveyev A.V."/>
            <person name="Teixeira M.M."/>
            <person name="Camargo E.P."/>
            <person name="Buck G.A."/>
        </authorList>
    </citation>
    <scope>NUCLEOTIDE SEQUENCE [LARGE SCALE GENOMIC DNA]</scope>
    <source>
        <strain evidence="5 6">TCC036E</strain>
    </source>
</reference>
<evidence type="ECO:0000259" key="4">
    <source>
        <dbReference type="Pfam" id="PF19290"/>
    </source>
</evidence>
<dbReference type="STRING" id="1208918.CDEE_0041"/>
<dbReference type="Pfam" id="PF19289">
    <property type="entry name" value="PmbA_TldD_3rd"/>
    <property type="match status" value="1"/>
</dbReference>
<dbReference type="GO" id="GO:0008237">
    <property type="term" value="F:metallopeptidase activity"/>
    <property type="evidence" value="ECO:0007669"/>
    <property type="project" value="InterPro"/>
</dbReference>
<sequence>MVNSSTSLSENDRNYLREVISRALKDAVDLGASDAVASISESKGLSVSVRKNDIDTIEHTHDRSLSLVVFNGKRSGSSFTSDFSIESIKKTVEAAFYIAKHTAIDNASGLPESNLLAQEQKDFDVYHQWDKTTEEIIDIAKISECSAMGFNDKITNTDGSFIDCEESYSLISNTLGFCGDHYYSDYSLSVVPIASGKNGSMQRDFWCTNNCNPTKLLDPVVVGRVAAERALSRIDARRIPTGKYPVLFEAPVALGLIGSFAQASSGNNLYRKSSFLVDALGRKIFPDFIDIVDDPHIYGEIGSSSFDSEGVATKKRKVVSGGILEGYFLSTYTARKLDMFTTGNAGGSHNLYINSQRTLEEDSLDTMIKRMDKGLLVTELIGQGINYVTGDYSRGAFGYWVENGKIQHAVQEVTIAGNLLDMFSKIVAVGSDKITRGNKTSGSILIENMSIAGY</sequence>
<accession>M1M728</accession>
<keyword evidence="6" id="KW-1185">Reference proteome</keyword>
<dbReference type="InterPro" id="IPR045570">
    <property type="entry name" value="Metalloprtase-TldD/E_cen_dom"/>
</dbReference>
<evidence type="ECO:0000256" key="1">
    <source>
        <dbReference type="ARBA" id="ARBA00005836"/>
    </source>
</evidence>
<dbReference type="InterPro" id="IPR035068">
    <property type="entry name" value="TldD/PmbA_N"/>
</dbReference>
<name>M1M728_9PROT</name>
<dbReference type="GO" id="GO:0005829">
    <property type="term" value="C:cytosol"/>
    <property type="evidence" value="ECO:0007669"/>
    <property type="project" value="TreeGrafter"/>
</dbReference>
<comment type="similarity">
    <text evidence="1">Belongs to the peptidase U62 family.</text>
</comment>
<dbReference type="Proteomes" id="UP000011686">
    <property type="component" value="Chromosome"/>
</dbReference>
<dbReference type="KEGG" id="kct:CDEE_0041"/>
<dbReference type="EMBL" id="CP003804">
    <property type="protein sequence ID" value="AGF47890.1"/>
    <property type="molecule type" value="Genomic_DNA"/>
</dbReference>
<feature type="domain" description="Metalloprotease TldD/E N-terminal" evidence="2">
    <location>
        <begin position="37"/>
        <end position="99"/>
    </location>
</feature>
<evidence type="ECO:0000313" key="6">
    <source>
        <dbReference type="Proteomes" id="UP000011686"/>
    </source>
</evidence>
<evidence type="ECO:0000313" key="5">
    <source>
        <dbReference type="EMBL" id="AGF47890.1"/>
    </source>
</evidence>
<dbReference type="Pfam" id="PF19290">
    <property type="entry name" value="PmbA_TldD_2nd"/>
    <property type="match status" value="1"/>
</dbReference>
<evidence type="ECO:0000259" key="2">
    <source>
        <dbReference type="Pfam" id="PF01523"/>
    </source>
</evidence>
<dbReference type="SUPFAM" id="SSF111283">
    <property type="entry name" value="Putative modulator of DNA gyrase, PmbA/TldD"/>
    <property type="match status" value="1"/>
</dbReference>